<keyword evidence="1" id="KW-0732">Signal</keyword>
<sequence>MSAVSGYLVAALLNLASVTPAAYQKPAFLHNHSSAVVSLYQTLSQYSNSKDDASEVIQQVNSLLASGVELKLADMVVISMAMQNAINYQPEQVEQIYLSIKCRYKHSRRLRNYFFSCTLSGRQKLRSTIKALRYSLSMPSEFEQELSFIGHTSDDEELMSLANTRYGEISYESVYQAFLYRALTSNPLEHPNTIALLLRNLALAHNQIGSKNIERRLIVLIRELETENVIPHLTNGPSVYSYLTP</sequence>
<evidence type="ECO:0000256" key="1">
    <source>
        <dbReference type="SAM" id="SignalP"/>
    </source>
</evidence>
<feature type="signal peptide" evidence="1">
    <location>
        <begin position="1"/>
        <end position="21"/>
    </location>
</feature>
<accession>A0A2S9V832</accession>
<dbReference type="EMBL" id="PVNP01000180">
    <property type="protein sequence ID" value="PRO72626.1"/>
    <property type="molecule type" value="Genomic_DNA"/>
</dbReference>
<evidence type="ECO:0000313" key="3">
    <source>
        <dbReference type="Proteomes" id="UP000238949"/>
    </source>
</evidence>
<reference evidence="3" key="1">
    <citation type="journal article" date="2020" name="Int. J. Syst. Evol. Microbiol.">
        <title>Alteromonas alba sp. nov., a marine bacterium isolated from the seawater of the West Pacific Ocean.</title>
        <authorList>
            <person name="Sun C."/>
            <person name="Wu Y.-H."/>
            <person name="Xamxidin M."/>
            <person name="Cheng H."/>
            <person name="Xu X.-W."/>
        </authorList>
    </citation>
    <scope>NUCLEOTIDE SEQUENCE [LARGE SCALE GENOMIC DNA]</scope>
    <source>
        <strain evidence="3">190</strain>
    </source>
</reference>
<evidence type="ECO:0000313" key="2">
    <source>
        <dbReference type="EMBL" id="PRO72626.1"/>
    </source>
</evidence>
<dbReference type="AlphaFoldDB" id="A0A2S9V832"/>
<comment type="caution">
    <text evidence="2">The sequence shown here is derived from an EMBL/GenBank/DDBJ whole genome shotgun (WGS) entry which is preliminary data.</text>
</comment>
<name>A0A2S9V832_9ALTE</name>
<keyword evidence="3" id="KW-1185">Reference proteome</keyword>
<protein>
    <submittedName>
        <fullName evidence="2">Uncharacterized protein</fullName>
    </submittedName>
</protein>
<proteinExistence type="predicted"/>
<organism evidence="2 3">
    <name type="scientific">Alteromonas alba</name>
    <dbReference type="NCBI Taxonomy" id="2079529"/>
    <lineage>
        <taxon>Bacteria</taxon>
        <taxon>Pseudomonadati</taxon>
        <taxon>Pseudomonadota</taxon>
        <taxon>Gammaproteobacteria</taxon>
        <taxon>Alteromonadales</taxon>
        <taxon>Alteromonadaceae</taxon>
        <taxon>Alteromonas/Salinimonas group</taxon>
        <taxon>Alteromonas</taxon>
    </lineage>
</organism>
<dbReference type="RefSeq" id="WP_105935384.1">
    <property type="nucleotide sequence ID" value="NZ_PVNP01000180.1"/>
</dbReference>
<gene>
    <name evidence="2" type="ORF">C6Y40_15735</name>
</gene>
<dbReference type="Proteomes" id="UP000238949">
    <property type="component" value="Unassembled WGS sequence"/>
</dbReference>
<feature type="chain" id="PRO_5015615555" evidence="1">
    <location>
        <begin position="22"/>
        <end position="245"/>
    </location>
</feature>